<organism evidence="3 4">
    <name type="scientific">Lomentospora prolificans</name>
    <dbReference type="NCBI Taxonomy" id="41688"/>
    <lineage>
        <taxon>Eukaryota</taxon>
        <taxon>Fungi</taxon>
        <taxon>Dikarya</taxon>
        <taxon>Ascomycota</taxon>
        <taxon>Pezizomycotina</taxon>
        <taxon>Sordariomycetes</taxon>
        <taxon>Hypocreomycetidae</taxon>
        <taxon>Microascales</taxon>
        <taxon>Microascaceae</taxon>
        <taxon>Lomentospora</taxon>
    </lineage>
</organism>
<evidence type="ECO:0000256" key="1">
    <source>
        <dbReference type="SAM" id="Phobius"/>
    </source>
</evidence>
<dbReference type="STRING" id="41688.A0A2N3NJL0"/>
<proteinExistence type="predicted"/>
<sequence>MSFLRRVFAITALGSLLRGYLYQLSITLLLIVLLVARDSLAQYPDLIPGSYTDEETGISFETWTAPPAENGDGGLTFGIVLPEGSTTSDATEYIGYLSCASISAERSGWCGIAHNGHMISSLLLVAYPYNNQVLTSFRWATDYFMPDPYGGEGSPTLTQIRSFVNESRYELVYRCENCFSWNDPQGENAGSSNSSTGEIMFGYAHAADPPTNPGCPSNITLQYHTLGYAQWTVPVENVTRADYQAWTELATDIVPGECETRKRVCRDTRVVHPEG</sequence>
<dbReference type="FunFam" id="2.60.40.1210:FF:000004">
    <property type="entry name" value="Cellobiose dehydrogenase"/>
    <property type="match status" value="1"/>
</dbReference>
<keyword evidence="4" id="KW-1185">Reference proteome</keyword>
<dbReference type="SUPFAM" id="SSF49344">
    <property type="entry name" value="CBD9-like"/>
    <property type="match status" value="1"/>
</dbReference>
<dbReference type="AlphaFoldDB" id="A0A2N3NJL0"/>
<dbReference type="OrthoDB" id="413885at2759"/>
<dbReference type="PANTHER" id="PTHR47190:SF1">
    <property type="entry name" value="GLUCOSE-METHANOL-CHOLINE OXIDOREDUCTASE N-TERMINAL DOMAIN-CONTAINING PROTEIN"/>
    <property type="match status" value="1"/>
</dbReference>
<keyword evidence="1" id="KW-0472">Membrane</keyword>
<feature type="transmembrane region" description="Helical" evidence="1">
    <location>
        <begin position="20"/>
        <end position="36"/>
    </location>
</feature>
<feature type="domain" description="Cellobiose dehydrogenase-like cytochrome" evidence="2">
    <location>
        <begin position="51"/>
        <end position="244"/>
    </location>
</feature>
<dbReference type="CDD" id="cd09630">
    <property type="entry name" value="CDH_like_cytochrome"/>
    <property type="match status" value="1"/>
</dbReference>
<dbReference type="InterPro" id="IPR015920">
    <property type="entry name" value="Cellobiose_DH-like_cyt"/>
</dbReference>
<evidence type="ECO:0000313" key="4">
    <source>
        <dbReference type="Proteomes" id="UP000233524"/>
    </source>
</evidence>
<dbReference type="Proteomes" id="UP000233524">
    <property type="component" value="Unassembled WGS sequence"/>
</dbReference>
<accession>A0A2N3NJL0</accession>
<dbReference type="InParanoid" id="A0A2N3NJL0"/>
<keyword evidence="1" id="KW-1133">Transmembrane helix</keyword>
<evidence type="ECO:0000313" key="3">
    <source>
        <dbReference type="EMBL" id="PKS12637.1"/>
    </source>
</evidence>
<dbReference type="PANTHER" id="PTHR47190">
    <property type="entry name" value="DEHYDROGENASE, PUTATIVE-RELATED"/>
    <property type="match status" value="1"/>
</dbReference>
<protein>
    <recommendedName>
        <fullName evidence="2">Cellobiose dehydrogenase-like cytochrome domain-containing protein</fullName>
    </recommendedName>
</protein>
<dbReference type="InterPro" id="IPR053208">
    <property type="entry name" value="GMC_Oxidoreductase_CD"/>
</dbReference>
<dbReference type="VEuPathDB" id="FungiDB:jhhlp_000845"/>
<name>A0A2N3NJL0_9PEZI</name>
<comment type="caution">
    <text evidence="3">The sequence shown here is derived from an EMBL/GenBank/DDBJ whole genome shotgun (WGS) entry which is preliminary data.</text>
</comment>
<gene>
    <name evidence="3" type="ORF">jhhlp_000845</name>
</gene>
<reference evidence="3 4" key="1">
    <citation type="journal article" date="2017" name="G3 (Bethesda)">
        <title>First Draft Genome Sequence of the Pathogenic Fungus Lomentospora prolificans (Formerly Scedosporium prolificans).</title>
        <authorList>
            <person name="Luo R."/>
            <person name="Zimin A."/>
            <person name="Workman R."/>
            <person name="Fan Y."/>
            <person name="Pertea G."/>
            <person name="Grossman N."/>
            <person name="Wear M.P."/>
            <person name="Jia B."/>
            <person name="Miller H."/>
            <person name="Casadevall A."/>
            <person name="Timp W."/>
            <person name="Zhang S.X."/>
            <person name="Salzberg S.L."/>
        </authorList>
    </citation>
    <scope>NUCLEOTIDE SEQUENCE [LARGE SCALE GENOMIC DNA]</scope>
    <source>
        <strain evidence="3 4">JHH-5317</strain>
    </source>
</reference>
<dbReference type="EMBL" id="NLAX01000003">
    <property type="protein sequence ID" value="PKS12637.1"/>
    <property type="molecule type" value="Genomic_DNA"/>
</dbReference>
<dbReference type="Pfam" id="PF16010">
    <property type="entry name" value="CDH-cyt"/>
    <property type="match status" value="1"/>
</dbReference>
<dbReference type="Gene3D" id="2.60.40.1210">
    <property type="entry name" value="Cellobiose dehydrogenase, cytochrome domain"/>
    <property type="match status" value="1"/>
</dbReference>
<evidence type="ECO:0000259" key="2">
    <source>
        <dbReference type="Pfam" id="PF16010"/>
    </source>
</evidence>
<keyword evidence="1" id="KW-0812">Transmembrane</keyword>